<dbReference type="SUPFAM" id="SSF48264">
    <property type="entry name" value="Cytochrome P450"/>
    <property type="match status" value="1"/>
</dbReference>
<dbReference type="GO" id="GO:0005506">
    <property type="term" value="F:iron ion binding"/>
    <property type="evidence" value="ECO:0007669"/>
    <property type="project" value="InterPro"/>
</dbReference>
<comment type="caution">
    <text evidence="3">The sequence shown here is derived from an EMBL/GenBank/DDBJ whole genome shotgun (WGS) entry which is preliminary data.</text>
</comment>
<gene>
    <name evidence="3" type="ORF">N7469_008865</name>
</gene>
<reference evidence="3" key="2">
    <citation type="journal article" date="2023" name="IMA Fungus">
        <title>Comparative genomic study of the Penicillium genus elucidates a diverse pangenome and 15 lateral gene transfer events.</title>
        <authorList>
            <person name="Petersen C."/>
            <person name="Sorensen T."/>
            <person name="Nielsen M.R."/>
            <person name="Sondergaard T.E."/>
            <person name="Sorensen J.L."/>
            <person name="Fitzpatrick D.A."/>
            <person name="Frisvad J.C."/>
            <person name="Nielsen K.L."/>
        </authorList>
    </citation>
    <scope>NUCLEOTIDE SEQUENCE</scope>
    <source>
        <strain evidence="3">IBT 23319</strain>
    </source>
</reference>
<organism evidence="3 4">
    <name type="scientific">Penicillium citrinum</name>
    <dbReference type="NCBI Taxonomy" id="5077"/>
    <lineage>
        <taxon>Eukaryota</taxon>
        <taxon>Fungi</taxon>
        <taxon>Dikarya</taxon>
        <taxon>Ascomycota</taxon>
        <taxon>Pezizomycotina</taxon>
        <taxon>Eurotiomycetes</taxon>
        <taxon>Eurotiomycetidae</taxon>
        <taxon>Eurotiales</taxon>
        <taxon>Aspergillaceae</taxon>
        <taxon>Penicillium</taxon>
    </lineage>
</organism>
<comment type="cofactor">
    <cofactor evidence="1">
        <name>heme</name>
        <dbReference type="ChEBI" id="CHEBI:30413"/>
    </cofactor>
</comment>
<dbReference type="PRINTS" id="PR00463">
    <property type="entry name" value="EP450I"/>
</dbReference>
<dbReference type="InterPro" id="IPR001128">
    <property type="entry name" value="Cyt_P450"/>
</dbReference>
<dbReference type="InterPro" id="IPR050121">
    <property type="entry name" value="Cytochrome_P450_monoxygenase"/>
</dbReference>
<dbReference type="Proteomes" id="UP001147733">
    <property type="component" value="Unassembled WGS sequence"/>
</dbReference>
<dbReference type="PANTHER" id="PTHR24305:SF164">
    <property type="entry name" value="P450, PUTATIVE (EUROFUNG)-RELATED"/>
    <property type="match status" value="1"/>
</dbReference>
<evidence type="ECO:0000313" key="4">
    <source>
        <dbReference type="Proteomes" id="UP001147733"/>
    </source>
</evidence>
<keyword evidence="4" id="KW-1185">Reference proteome</keyword>
<dbReference type="GO" id="GO:0043386">
    <property type="term" value="P:mycotoxin biosynthetic process"/>
    <property type="evidence" value="ECO:0007669"/>
    <property type="project" value="UniProtKB-ARBA"/>
</dbReference>
<dbReference type="Gene3D" id="1.10.630.10">
    <property type="entry name" value="Cytochrome P450"/>
    <property type="match status" value="1"/>
</dbReference>
<dbReference type="GO" id="GO:0016705">
    <property type="term" value="F:oxidoreductase activity, acting on paired donors, with incorporation or reduction of molecular oxygen"/>
    <property type="evidence" value="ECO:0007669"/>
    <property type="project" value="InterPro"/>
</dbReference>
<feature type="binding site" description="axial binding residue" evidence="1">
    <location>
        <position position="422"/>
    </location>
    <ligand>
        <name>heme</name>
        <dbReference type="ChEBI" id="CHEBI:30413"/>
    </ligand>
    <ligandPart>
        <name>Fe</name>
        <dbReference type="ChEBI" id="CHEBI:18248"/>
    </ligandPart>
</feature>
<name>A0A9W9NMA4_PENCI</name>
<dbReference type="GO" id="GO:0020037">
    <property type="term" value="F:heme binding"/>
    <property type="evidence" value="ECO:0007669"/>
    <property type="project" value="InterPro"/>
</dbReference>
<feature type="signal peptide" evidence="2">
    <location>
        <begin position="1"/>
        <end position="22"/>
    </location>
</feature>
<sequence>MYTIWLLVAAWLVYLFSTTLEAVKTKVPGPWYTNITSFVLKYYEFQGKRRVWIHSLHERYGPVVRLAPNEVAFANLEGMKEIYQSGGSGYDKTEFYDLFKQYGRRWVRKSSKSLFPMFALLNRNEHSQRRKIFAERYAMTNILTSTILQGIQQNAAKVVEKCSASAGTYLDTYTVLHCYALDCASHALFNPSGTRSLDGKDDYKLMEDLSYDNRLQSRLVQHHWPVLASIRSCLTPKPMMSLSHSFVLNRVTSSKTEESALLHKLRSKSNDIEEIQMAAECMDHLAAGIDTTGDALCFLMHELSLPRSLSIQSRLHQEINDHPNAKLDDLPYMDAVIKEGLRLFPPIPMSLPRYVPKEGRTISGYQLPGNSIVSCQAYSMHLMDTSVFSQPADFLPERWLEKEGEAERNRLFFAFAAGGRGCIGKNLALVEMKTLIREIYGRFQTGIAPEMCSDMSIDDQIIASRPKDQKCLLTFEKVAV</sequence>
<protein>
    <recommendedName>
        <fullName evidence="5">Cytochrome P450</fullName>
    </recommendedName>
</protein>
<dbReference type="RefSeq" id="XP_056497548.1">
    <property type="nucleotide sequence ID" value="XM_056647783.1"/>
</dbReference>
<feature type="chain" id="PRO_5040791624" description="Cytochrome P450" evidence="2">
    <location>
        <begin position="23"/>
        <end position="480"/>
    </location>
</feature>
<accession>A0A9W9NMA4</accession>
<dbReference type="CDD" id="cd11059">
    <property type="entry name" value="CYP_fungal"/>
    <property type="match status" value="1"/>
</dbReference>
<dbReference type="GeneID" id="81386950"/>
<reference evidence="3" key="1">
    <citation type="submission" date="2022-11" db="EMBL/GenBank/DDBJ databases">
        <authorList>
            <person name="Petersen C."/>
        </authorList>
    </citation>
    <scope>NUCLEOTIDE SEQUENCE</scope>
    <source>
        <strain evidence="3">IBT 23319</strain>
    </source>
</reference>
<evidence type="ECO:0008006" key="5">
    <source>
        <dbReference type="Google" id="ProtNLM"/>
    </source>
</evidence>
<dbReference type="PRINTS" id="PR00385">
    <property type="entry name" value="P450"/>
</dbReference>
<dbReference type="OrthoDB" id="1470350at2759"/>
<dbReference type="EMBL" id="JAPQKT010000008">
    <property type="protein sequence ID" value="KAJ5222625.1"/>
    <property type="molecule type" value="Genomic_DNA"/>
</dbReference>
<dbReference type="Pfam" id="PF00067">
    <property type="entry name" value="p450"/>
    <property type="match status" value="1"/>
</dbReference>
<proteinExistence type="predicted"/>
<keyword evidence="1" id="KW-0408">Iron</keyword>
<evidence type="ECO:0000256" key="2">
    <source>
        <dbReference type="SAM" id="SignalP"/>
    </source>
</evidence>
<dbReference type="PANTHER" id="PTHR24305">
    <property type="entry name" value="CYTOCHROME P450"/>
    <property type="match status" value="1"/>
</dbReference>
<dbReference type="InterPro" id="IPR002401">
    <property type="entry name" value="Cyt_P450_E_grp-I"/>
</dbReference>
<evidence type="ECO:0000256" key="1">
    <source>
        <dbReference type="PIRSR" id="PIRSR602401-1"/>
    </source>
</evidence>
<dbReference type="AlphaFoldDB" id="A0A9W9NMA4"/>
<keyword evidence="2" id="KW-0732">Signal</keyword>
<dbReference type="GO" id="GO:0004497">
    <property type="term" value="F:monooxygenase activity"/>
    <property type="evidence" value="ECO:0007669"/>
    <property type="project" value="InterPro"/>
</dbReference>
<dbReference type="InterPro" id="IPR036396">
    <property type="entry name" value="Cyt_P450_sf"/>
</dbReference>
<evidence type="ECO:0000313" key="3">
    <source>
        <dbReference type="EMBL" id="KAJ5222625.1"/>
    </source>
</evidence>
<keyword evidence="1" id="KW-0349">Heme</keyword>
<keyword evidence="1" id="KW-0479">Metal-binding</keyword>